<comment type="caution">
    <text evidence="2">The sequence shown here is derived from an EMBL/GenBank/DDBJ whole genome shotgun (WGS) entry which is preliminary data.</text>
</comment>
<gene>
    <name evidence="2" type="ORF">B1R32_13119</name>
</gene>
<evidence type="ECO:0000313" key="2">
    <source>
        <dbReference type="EMBL" id="PQV62506.1"/>
    </source>
</evidence>
<name>A0A2S8SNZ6_9BACT</name>
<feature type="signal peptide" evidence="1">
    <location>
        <begin position="1"/>
        <end position="34"/>
    </location>
</feature>
<dbReference type="InParanoid" id="A0A2S8SNZ6"/>
<dbReference type="AlphaFoldDB" id="A0A2S8SNZ6"/>
<evidence type="ECO:0000313" key="3">
    <source>
        <dbReference type="Proteomes" id="UP000237684"/>
    </source>
</evidence>
<protein>
    <recommendedName>
        <fullName evidence="4">Secreted protein</fullName>
    </recommendedName>
</protein>
<accession>A0A2S8SNZ6</accession>
<keyword evidence="1" id="KW-0732">Signal</keyword>
<dbReference type="EMBL" id="NIGF01000031">
    <property type="protein sequence ID" value="PQV62506.1"/>
    <property type="molecule type" value="Genomic_DNA"/>
</dbReference>
<keyword evidence="3" id="KW-1185">Reference proteome</keyword>
<feature type="chain" id="PRO_5015735194" description="Secreted protein" evidence="1">
    <location>
        <begin position="35"/>
        <end position="149"/>
    </location>
</feature>
<evidence type="ECO:0008006" key="4">
    <source>
        <dbReference type="Google" id="ProtNLM"/>
    </source>
</evidence>
<organism evidence="2 3">
    <name type="scientific">Abditibacterium utsteinense</name>
    <dbReference type="NCBI Taxonomy" id="1960156"/>
    <lineage>
        <taxon>Bacteria</taxon>
        <taxon>Pseudomonadati</taxon>
        <taxon>Abditibacteriota</taxon>
        <taxon>Abditibacteriia</taxon>
        <taxon>Abditibacteriales</taxon>
        <taxon>Abditibacteriaceae</taxon>
        <taxon>Abditibacterium</taxon>
    </lineage>
</organism>
<sequence length="149" mass="16770">MQKVVHFARPHRAFLRINVALSMCALGLASFTMASKAKEVLAFGPEDGVCANIIGSANCPDGFTDWGFNGGVANVTCHSSSAWYAFSNYGPYYNCCRYDHRVKQCYDNSNHALYYRDVEYFKDKSAGDATCIWDGTERYGYKNYRCQNT</sequence>
<dbReference type="Proteomes" id="UP000237684">
    <property type="component" value="Unassembled WGS sequence"/>
</dbReference>
<proteinExistence type="predicted"/>
<reference evidence="2 3" key="1">
    <citation type="journal article" date="2018" name="Syst. Appl. Microbiol.">
        <title>Abditibacterium utsteinense sp. nov., the first cultivated member of candidate phylum FBP, isolated from ice-free Antarctic soil samples.</title>
        <authorList>
            <person name="Tahon G."/>
            <person name="Tytgat B."/>
            <person name="Lebbe L."/>
            <person name="Carlier A."/>
            <person name="Willems A."/>
        </authorList>
    </citation>
    <scope>NUCLEOTIDE SEQUENCE [LARGE SCALE GENOMIC DNA]</scope>
    <source>
        <strain evidence="2 3">LMG 29911</strain>
    </source>
</reference>
<evidence type="ECO:0000256" key="1">
    <source>
        <dbReference type="SAM" id="SignalP"/>
    </source>
</evidence>